<evidence type="ECO:0000259" key="1">
    <source>
        <dbReference type="PROSITE" id="PS51459"/>
    </source>
</evidence>
<dbReference type="PANTHER" id="PTHR13504">
    <property type="entry name" value="FIDO DOMAIN-CONTAINING PROTEIN DDB_G0283145"/>
    <property type="match status" value="1"/>
</dbReference>
<feature type="domain" description="Fido" evidence="1">
    <location>
        <begin position="81"/>
        <end position="230"/>
    </location>
</feature>
<organism evidence="2">
    <name type="scientific">marine sediment metagenome</name>
    <dbReference type="NCBI Taxonomy" id="412755"/>
    <lineage>
        <taxon>unclassified sequences</taxon>
        <taxon>metagenomes</taxon>
        <taxon>ecological metagenomes</taxon>
    </lineage>
</organism>
<comment type="caution">
    <text evidence="2">The sequence shown here is derived from an EMBL/GenBank/DDBJ whole genome shotgun (WGS) entry which is preliminary data.</text>
</comment>
<dbReference type="InterPro" id="IPR040198">
    <property type="entry name" value="Fido_containing"/>
</dbReference>
<protein>
    <recommendedName>
        <fullName evidence="1">Fido domain-containing protein</fullName>
    </recommendedName>
</protein>
<dbReference type="InterPro" id="IPR025758">
    <property type="entry name" value="Fic/DOC_N"/>
</dbReference>
<proteinExistence type="predicted"/>
<reference evidence="2" key="1">
    <citation type="journal article" date="2014" name="Front. Microbiol.">
        <title>High frequency of phylogenetically diverse reductive dehalogenase-homologous genes in deep subseafloor sedimentary metagenomes.</title>
        <authorList>
            <person name="Kawai M."/>
            <person name="Futagami T."/>
            <person name="Toyoda A."/>
            <person name="Takaki Y."/>
            <person name="Nishi S."/>
            <person name="Hori S."/>
            <person name="Arai W."/>
            <person name="Tsubouchi T."/>
            <person name="Morono Y."/>
            <person name="Uchiyama I."/>
            <person name="Ito T."/>
            <person name="Fujiyama A."/>
            <person name="Inagaki F."/>
            <person name="Takami H."/>
        </authorList>
    </citation>
    <scope>NUCLEOTIDE SEQUENCE</scope>
    <source>
        <strain evidence="2">Expedition CK06-06</strain>
    </source>
</reference>
<gene>
    <name evidence="2" type="ORF">S01H1_03626</name>
</gene>
<dbReference type="InterPro" id="IPR036597">
    <property type="entry name" value="Fido-like_dom_sf"/>
</dbReference>
<evidence type="ECO:0000313" key="2">
    <source>
        <dbReference type="EMBL" id="GAF78958.1"/>
    </source>
</evidence>
<dbReference type="SUPFAM" id="SSF140931">
    <property type="entry name" value="Fic-like"/>
    <property type="match status" value="1"/>
</dbReference>
<name>X0SD60_9ZZZZ</name>
<dbReference type="Gene3D" id="1.10.3290.10">
    <property type="entry name" value="Fido-like domain"/>
    <property type="match status" value="1"/>
</dbReference>
<dbReference type="EMBL" id="BARS01001961">
    <property type="protein sequence ID" value="GAF78958.1"/>
    <property type="molecule type" value="Genomic_DNA"/>
</dbReference>
<dbReference type="Pfam" id="PF13784">
    <property type="entry name" value="Fic_N"/>
    <property type="match status" value="1"/>
</dbReference>
<sequence>LSLGKLDGLTKLVPDIGFFIFMYIKKEATLSSQIEGTKAQLTDALHAEIERAPELPPDVDDILHYIEAMNIGLNELKNIPLSLRLIKKIHKVLLTEARSTFFPYPGEFRKTQNWIMGTNPDNARFVPPPPDYVTSAITDLENFFYSYQNIPILIKIGLIHAQFETIHPFIDGNGRTGRLLITLYLCQEKLLERPALYLSEYLKKNRDLYFAKLDEYRKGNVFLWLEFFLEGVGKVAEEAIETLNKIIKLREKDQQKIMKLGKGTKNAIKLLENLYKLPIVNVKKVEEFTGLSREGANRLVKKFVELDLLIPKEKEKKYGRIFIYKEYLRLFENS</sequence>
<dbReference type="AlphaFoldDB" id="X0SD60"/>
<dbReference type="PANTHER" id="PTHR13504:SF38">
    <property type="entry name" value="FIDO DOMAIN-CONTAINING PROTEIN"/>
    <property type="match status" value="1"/>
</dbReference>
<dbReference type="PROSITE" id="PS51459">
    <property type="entry name" value="FIDO"/>
    <property type="match status" value="1"/>
</dbReference>
<dbReference type="InterPro" id="IPR026287">
    <property type="entry name" value="SoFic-like"/>
</dbReference>
<feature type="non-terminal residue" evidence="2">
    <location>
        <position position="1"/>
    </location>
</feature>
<accession>X0SD60</accession>
<dbReference type="Pfam" id="PF02661">
    <property type="entry name" value="Fic"/>
    <property type="match status" value="1"/>
</dbReference>
<dbReference type="InterPro" id="IPR003812">
    <property type="entry name" value="Fido"/>
</dbReference>
<dbReference type="PIRSF" id="PIRSF038925">
    <property type="entry name" value="AMP-prot_trans"/>
    <property type="match status" value="1"/>
</dbReference>